<sequence length="437" mass="51803">MQSNSFRLIFKSKVIRIPFKFIHLSDLPENILISLITVPNHQYQVKSNVCEEVFGSFIKYLVDNKLPDITINNINEYIELNSEFQLLSHIIEQKKEQLGEFMINLNGILNHQSNDTSYYEKEIAAKLDIYIENYNETLMKLPIHALFNIFYHKQRILTNHNQAYEQIIKYFKTTQNPSIFILLDSLDGKKLNRENLENSIALYNEHFNHIPRIDITYILNLEDRLSELTKKFYEYKIQSEMKLENIQKEIIQEHQREMDKLKEENQKEKNELSEQIRILKEKIIEIQKNFNAQSIKDSDLIGKKFYIVHSFKSNDNKEYALDNGGSENSQFRLYEWTKGKSDQIFTMLENGTIMCVDTGFVLDVTGAMFRNETLLHSVVKNNSDAQLWTYDCNKKMLKLKNQNFCLNIHCYQLVNNATINIWNPADHKCQMWDIRFC</sequence>
<keyword evidence="1" id="KW-0175">Coiled coil</keyword>
<evidence type="ECO:0000313" key="3">
    <source>
        <dbReference type="Proteomes" id="UP001470230"/>
    </source>
</evidence>
<name>A0ABR2GX40_9EUKA</name>
<dbReference type="EMBL" id="JAPFFF010000055">
    <property type="protein sequence ID" value="KAK8838492.1"/>
    <property type="molecule type" value="Genomic_DNA"/>
</dbReference>
<dbReference type="CDD" id="cd00161">
    <property type="entry name" value="beta-trefoil_Ricin-like"/>
    <property type="match status" value="1"/>
</dbReference>
<accession>A0ABR2GX40</accession>
<feature type="coiled-coil region" evidence="1">
    <location>
        <begin position="244"/>
        <end position="289"/>
    </location>
</feature>
<comment type="caution">
    <text evidence="2">The sequence shown here is derived from an EMBL/GenBank/DDBJ whole genome shotgun (WGS) entry which is preliminary data.</text>
</comment>
<evidence type="ECO:0008006" key="4">
    <source>
        <dbReference type="Google" id="ProtNLM"/>
    </source>
</evidence>
<gene>
    <name evidence="2" type="ORF">M9Y10_033120</name>
</gene>
<protein>
    <recommendedName>
        <fullName evidence="4">Ricin B lectin domain-containing protein</fullName>
    </recommendedName>
</protein>
<proteinExistence type="predicted"/>
<dbReference type="Proteomes" id="UP001470230">
    <property type="component" value="Unassembled WGS sequence"/>
</dbReference>
<evidence type="ECO:0000256" key="1">
    <source>
        <dbReference type="SAM" id="Coils"/>
    </source>
</evidence>
<dbReference type="PROSITE" id="PS50231">
    <property type="entry name" value="RICIN_B_LECTIN"/>
    <property type="match status" value="1"/>
</dbReference>
<dbReference type="SUPFAM" id="SSF50370">
    <property type="entry name" value="Ricin B-like lectins"/>
    <property type="match status" value="1"/>
</dbReference>
<dbReference type="InterPro" id="IPR035992">
    <property type="entry name" value="Ricin_B-like_lectins"/>
</dbReference>
<evidence type="ECO:0000313" key="2">
    <source>
        <dbReference type="EMBL" id="KAK8838492.1"/>
    </source>
</evidence>
<reference evidence="2 3" key="1">
    <citation type="submission" date="2024-04" db="EMBL/GenBank/DDBJ databases">
        <title>Tritrichomonas musculus Genome.</title>
        <authorList>
            <person name="Alves-Ferreira E."/>
            <person name="Grigg M."/>
            <person name="Lorenzi H."/>
            <person name="Galac M."/>
        </authorList>
    </citation>
    <scope>NUCLEOTIDE SEQUENCE [LARGE SCALE GENOMIC DNA]</scope>
    <source>
        <strain evidence="2 3">EAF2021</strain>
    </source>
</reference>
<dbReference type="Gene3D" id="2.80.10.50">
    <property type="match status" value="1"/>
</dbReference>
<organism evidence="2 3">
    <name type="scientific">Tritrichomonas musculus</name>
    <dbReference type="NCBI Taxonomy" id="1915356"/>
    <lineage>
        <taxon>Eukaryota</taxon>
        <taxon>Metamonada</taxon>
        <taxon>Parabasalia</taxon>
        <taxon>Tritrichomonadida</taxon>
        <taxon>Tritrichomonadidae</taxon>
        <taxon>Tritrichomonas</taxon>
    </lineage>
</organism>
<keyword evidence="3" id="KW-1185">Reference proteome</keyword>